<dbReference type="Gene3D" id="1.25.10.10">
    <property type="entry name" value="Leucine-rich Repeat Variant"/>
    <property type="match status" value="1"/>
</dbReference>
<dbReference type="STRING" id="1198029.A0A1U7LPY9"/>
<dbReference type="Pfam" id="PF14806">
    <property type="entry name" value="Coatomer_b_Cpla"/>
    <property type="match status" value="1"/>
</dbReference>
<dbReference type="Pfam" id="PF07718">
    <property type="entry name" value="Coatamer_beta_C"/>
    <property type="match status" value="1"/>
</dbReference>
<evidence type="ECO:0000256" key="7">
    <source>
        <dbReference type="ARBA" id="ARBA00023034"/>
    </source>
</evidence>
<keyword evidence="6 10" id="KW-0653">Protein transport</keyword>
<evidence type="ECO:0000256" key="9">
    <source>
        <dbReference type="ARBA" id="ARBA00023329"/>
    </source>
</evidence>
<dbReference type="InterPro" id="IPR029446">
    <property type="entry name" value="COPB1_appendage_platform_dom"/>
</dbReference>
<dbReference type="OrthoDB" id="10261439at2759"/>
<dbReference type="Proteomes" id="UP000186594">
    <property type="component" value="Unassembled WGS sequence"/>
</dbReference>
<feature type="domain" description="Coatomer beta subunit C-terminal" evidence="12">
    <location>
        <begin position="673"/>
        <end position="806"/>
    </location>
</feature>
<dbReference type="PIRSF" id="PIRSF005727">
    <property type="entry name" value="Coatomer_beta_subunit"/>
    <property type="match status" value="1"/>
</dbReference>
<accession>A0A1U7LPY9</accession>
<evidence type="ECO:0000256" key="10">
    <source>
        <dbReference type="PIRNR" id="PIRNR005727"/>
    </source>
</evidence>
<keyword evidence="4" id="KW-0677">Repeat</keyword>
<dbReference type="PANTHER" id="PTHR10635">
    <property type="entry name" value="COATOMER SUBUNIT BETA"/>
    <property type="match status" value="1"/>
</dbReference>
<gene>
    <name evidence="14" type="ORF">NEOLI_003723</name>
</gene>
<dbReference type="InterPro" id="IPR016024">
    <property type="entry name" value="ARM-type_fold"/>
</dbReference>
<evidence type="ECO:0000313" key="15">
    <source>
        <dbReference type="Proteomes" id="UP000186594"/>
    </source>
</evidence>
<dbReference type="PANTHER" id="PTHR10635:SF0">
    <property type="entry name" value="COATOMER SUBUNIT BETA"/>
    <property type="match status" value="1"/>
</dbReference>
<keyword evidence="15" id="KW-1185">Reference proteome</keyword>
<sequence>MATTYAIVAADESTEISSSVEIKKMLESNDENLKIETMRKILTTMMNGDSMPDLLMHVIRFVMPSKNKVLKKLLYFYWEICPKLNPDGKLKQEMILVCNALRNDLQHPNEFIRGIALRFVGKLREPELLEPLLPTARACLEHRHEYVRKNAIFAIYSVYHHAQNLLPDAPDLIYNLILEENNSTCKRNAFVALCGIAPERATAWLQANIEAVTMMNEEIQLAVIEFIHRDASKNSAYKAQYLRLMFELLEVSSNTVVYEAANSLTALTSNPVVIKAAALKLIHIITKESDNNVKIIVLDRIEHLRKVHDKVVDDLIMEVLRVLSSPDIDVRKKALEISLEMVSSATVNEVILLLKKELAKSMEQDYEKNNEYRQLIIHAIHTCAIRYSQVAADVVHILMDYMGEFNSAAAVDIVQFIKEVVERFPDLRASIIERLMSTLTDVRSGKVYRGALWIVGEYSVEEQDIREAWRRIRASLGEIPIVASEQRNLEKMAEGEDAQANGDGEQRYYESYTRRVLADGTYATESAITTNGRSEKTHDSKFASRPPLRALILDGDYYLASVLSSTLTKLVMRYSEISRDLSRINALKAEAMLIMTSILRVGQTEFAKTKIDEDSADRILSCLRSLAELGERAEMKDVFLKETKKAYTVMLSAEERRRAAEEAIEREKNAVQPDDLILIRQFALKNAADDASAADLDIISLDGTKNGSSASQLSRIIQLTGFSDPIYAEAFVNVHQFDIVLDVLLVNQSASTLQNLTVEFATLGDLKIVERPLSQNLAPHSFHKVQATIKVSSTDTGVIFGNCIWDSAAATENNIVILSDIHVDIMDYIQPATCTETQFRNMWTEFEWENKVNISSKISSLREFLDHLMKSTNMSCLTPEASLRGDCGFLSANLYARSVFGEDVLANLSVEKDGGLISGHVRIRSKAQGMALSMGDKVSNAQRTTSIK</sequence>
<dbReference type="GO" id="GO:0005198">
    <property type="term" value="F:structural molecule activity"/>
    <property type="evidence" value="ECO:0007669"/>
    <property type="project" value="InterPro"/>
</dbReference>
<dbReference type="GO" id="GO:0006891">
    <property type="term" value="P:intra-Golgi vesicle-mediated transport"/>
    <property type="evidence" value="ECO:0007669"/>
    <property type="project" value="TreeGrafter"/>
</dbReference>
<evidence type="ECO:0000256" key="1">
    <source>
        <dbReference type="ARBA" id="ARBA00004255"/>
    </source>
</evidence>
<dbReference type="GO" id="GO:0006888">
    <property type="term" value="P:endoplasmic reticulum to Golgi vesicle-mediated transport"/>
    <property type="evidence" value="ECO:0007669"/>
    <property type="project" value="EnsemblFungi"/>
</dbReference>
<dbReference type="EMBL" id="LXFE01000709">
    <property type="protein sequence ID" value="OLL24612.1"/>
    <property type="molecule type" value="Genomic_DNA"/>
</dbReference>
<dbReference type="GO" id="GO:0030126">
    <property type="term" value="C:COPI vesicle coat"/>
    <property type="evidence" value="ECO:0007669"/>
    <property type="project" value="EnsemblFungi"/>
</dbReference>
<dbReference type="GO" id="GO:0000139">
    <property type="term" value="C:Golgi membrane"/>
    <property type="evidence" value="ECO:0007669"/>
    <property type="project" value="UniProtKB-SubCell"/>
</dbReference>
<keyword evidence="9 10" id="KW-0968">Cytoplasmic vesicle</keyword>
<dbReference type="GO" id="GO:0008298">
    <property type="term" value="P:intracellular mRNA localization"/>
    <property type="evidence" value="ECO:0007669"/>
    <property type="project" value="EnsemblFungi"/>
</dbReference>
<keyword evidence="3 10" id="KW-0963">Cytoplasm</keyword>
<evidence type="ECO:0000256" key="4">
    <source>
        <dbReference type="ARBA" id="ARBA00022737"/>
    </source>
</evidence>
<feature type="domain" description="Clathrin/coatomer adaptor adaptin-like N-terminal" evidence="11">
    <location>
        <begin position="20"/>
        <end position="489"/>
    </location>
</feature>
<dbReference type="AlphaFoldDB" id="A0A1U7LPY9"/>
<dbReference type="InterPro" id="IPR016460">
    <property type="entry name" value="COPB1"/>
</dbReference>
<comment type="subunit">
    <text evidence="10">Oligomeric complex that consists of at least the alpha, beta, beta', gamma, delta, epsilon and zeta subunits.</text>
</comment>
<evidence type="ECO:0000259" key="11">
    <source>
        <dbReference type="Pfam" id="PF01602"/>
    </source>
</evidence>
<evidence type="ECO:0000256" key="6">
    <source>
        <dbReference type="ARBA" id="ARBA00022927"/>
    </source>
</evidence>
<evidence type="ECO:0000256" key="2">
    <source>
        <dbReference type="ARBA" id="ARBA00022448"/>
    </source>
</evidence>
<dbReference type="GO" id="GO:0006886">
    <property type="term" value="P:intracellular protein transport"/>
    <property type="evidence" value="ECO:0007669"/>
    <property type="project" value="InterPro"/>
</dbReference>
<name>A0A1U7LPY9_NEOID</name>
<protein>
    <recommendedName>
        <fullName evidence="10">Coatomer subunit beta</fullName>
    </recommendedName>
    <alternativeName>
        <fullName evidence="10">Beta-coat protein</fullName>
    </alternativeName>
</protein>
<keyword evidence="2 10" id="KW-0813">Transport</keyword>
<keyword evidence="8 10" id="KW-0472">Membrane</keyword>
<reference evidence="14 15" key="1">
    <citation type="submission" date="2016-04" db="EMBL/GenBank/DDBJ databases">
        <title>Evolutionary innovation and constraint leading to complex multicellularity in the Ascomycota.</title>
        <authorList>
            <person name="Cisse O."/>
            <person name="Nguyen A."/>
            <person name="Hewitt D.A."/>
            <person name="Jedd G."/>
            <person name="Stajich J.E."/>
        </authorList>
    </citation>
    <scope>NUCLEOTIDE SEQUENCE [LARGE SCALE GENOMIC DNA]</scope>
    <source>
        <strain evidence="14 15">DAH-3</strain>
    </source>
</reference>
<dbReference type="OMA" id="IYKNFDW"/>
<dbReference type="InterPro" id="IPR011710">
    <property type="entry name" value="Coatomer_bsu_C"/>
</dbReference>
<evidence type="ECO:0000259" key="12">
    <source>
        <dbReference type="Pfam" id="PF07718"/>
    </source>
</evidence>
<comment type="function">
    <text evidence="10">The coatomer is a cytosolic protein complex that binds to dilysine motifs and reversibly associates with Golgi non-clathrin-coated vesicles, which further mediate biosynthetic protein transport from the ER, via the Golgi up to the trans Golgi network. Coatomer complex is required for budding from Golgi membranes, and is essential for the retrograde Golgi-to-ER transport of dilysine-tagged proteins.</text>
</comment>
<dbReference type="SUPFAM" id="SSF48371">
    <property type="entry name" value="ARM repeat"/>
    <property type="match status" value="1"/>
</dbReference>
<dbReference type="Pfam" id="PF01602">
    <property type="entry name" value="Adaptin_N"/>
    <property type="match status" value="1"/>
</dbReference>
<evidence type="ECO:0000259" key="13">
    <source>
        <dbReference type="Pfam" id="PF14806"/>
    </source>
</evidence>
<keyword evidence="5 10" id="KW-0931">ER-Golgi transport</keyword>
<dbReference type="InterPro" id="IPR011989">
    <property type="entry name" value="ARM-like"/>
</dbReference>
<comment type="caution">
    <text evidence="14">The sequence shown here is derived from an EMBL/GenBank/DDBJ whole genome shotgun (WGS) entry which is preliminary data.</text>
</comment>
<dbReference type="InterPro" id="IPR002553">
    <property type="entry name" value="Clathrin/coatomer_adapt-like_N"/>
</dbReference>
<proteinExistence type="predicted"/>
<comment type="subcellular location">
    <subcellularLocation>
        <location evidence="10">Cytoplasm</location>
    </subcellularLocation>
    <subcellularLocation>
        <location evidence="1 10">Golgi apparatus membrane</location>
        <topology evidence="1 10">Peripheral membrane protein</topology>
        <orientation evidence="1 10">Cytoplasmic side</orientation>
    </subcellularLocation>
    <subcellularLocation>
        <location evidence="10">Cytoplasmic vesicle</location>
        <location evidence="10">COPI-coated vesicle membrane</location>
        <topology evidence="10">Peripheral membrane protein</topology>
        <orientation evidence="10">Cytoplasmic side</orientation>
    </subcellularLocation>
</comment>
<organism evidence="14 15">
    <name type="scientific">Neolecta irregularis (strain DAH-3)</name>
    <dbReference type="NCBI Taxonomy" id="1198029"/>
    <lineage>
        <taxon>Eukaryota</taxon>
        <taxon>Fungi</taxon>
        <taxon>Dikarya</taxon>
        <taxon>Ascomycota</taxon>
        <taxon>Taphrinomycotina</taxon>
        <taxon>Neolectales</taxon>
        <taxon>Neolectaceae</taxon>
        <taxon>Neolecta</taxon>
    </lineage>
</organism>
<evidence type="ECO:0000313" key="14">
    <source>
        <dbReference type="EMBL" id="OLL24612.1"/>
    </source>
</evidence>
<evidence type="ECO:0000256" key="3">
    <source>
        <dbReference type="ARBA" id="ARBA00022490"/>
    </source>
</evidence>
<keyword evidence="7 10" id="KW-0333">Golgi apparatus</keyword>
<feature type="domain" description="Coatomer beta subunit appendage platform" evidence="13">
    <location>
        <begin position="812"/>
        <end position="938"/>
    </location>
</feature>
<evidence type="ECO:0000256" key="8">
    <source>
        <dbReference type="ARBA" id="ARBA00023136"/>
    </source>
</evidence>
<evidence type="ECO:0000256" key="5">
    <source>
        <dbReference type="ARBA" id="ARBA00022892"/>
    </source>
</evidence>